<keyword evidence="5" id="KW-0804">Transcription</keyword>
<evidence type="ECO:0000259" key="8">
    <source>
        <dbReference type="PROSITE" id="PS50090"/>
    </source>
</evidence>
<feature type="region of interest" description="Disordered" evidence="7">
    <location>
        <begin position="113"/>
        <end position="132"/>
    </location>
</feature>
<evidence type="ECO:0000256" key="7">
    <source>
        <dbReference type="SAM" id="MobiDB-lite"/>
    </source>
</evidence>
<feature type="domain" description="HTH myb-type" evidence="9">
    <location>
        <begin position="67"/>
        <end position="117"/>
    </location>
</feature>
<feature type="region of interest" description="Disordered" evidence="7">
    <location>
        <begin position="165"/>
        <end position="195"/>
    </location>
</feature>
<feature type="domain" description="Myb-like" evidence="8">
    <location>
        <begin position="63"/>
        <end position="113"/>
    </location>
</feature>
<evidence type="ECO:0000256" key="1">
    <source>
        <dbReference type="ARBA" id="ARBA00004123"/>
    </source>
</evidence>
<dbReference type="GO" id="GO:0005634">
    <property type="term" value="C:nucleus"/>
    <property type="evidence" value="ECO:0007669"/>
    <property type="project" value="UniProtKB-SubCell"/>
</dbReference>
<evidence type="ECO:0000256" key="2">
    <source>
        <dbReference type="ARBA" id="ARBA00022737"/>
    </source>
</evidence>
<dbReference type="FunFam" id="1.10.10.60:FF:000060">
    <property type="entry name" value="MYB transcription factor"/>
    <property type="match status" value="1"/>
</dbReference>
<dbReference type="PANTHER" id="PTHR45614">
    <property type="entry name" value="MYB PROTEIN-RELATED"/>
    <property type="match status" value="1"/>
</dbReference>
<evidence type="ECO:0000256" key="3">
    <source>
        <dbReference type="ARBA" id="ARBA00023015"/>
    </source>
</evidence>
<proteinExistence type="predicted"/>
<dbReference type="GO" id="GO:0000981">
    <property type="term" value="F:DNA-binding transcription factor activity, RNA polymerase II-specific"/>
    <property type="evidence" value="ECO:0007669"/>
    <property type="project" value="TreeGrafter"/>
</dbReference>
<protein>
    <submittedName>
        <fullName evidence="10">Uncharacterized protein</fullName>
    </submittedName>
</protein>
<dbReference type="CDD" id="cd00167">
    <property type="entry name" value="SANT"/>
    <property type="match status" value="2"/>
</dbReference>
<evidence type="ECO:0000259" key="9">
    <source>
        <dbReference type="PROSITE" id="PS51294"/>
    </source>
</evidence>
<reference evidence="10" key="1">
    <citation type="submission" date="2023-10" db="EMBL/GenBank/DDBJ databases">
        <title>Chromosome-level genome of the transformable northern wattle, Acacia crassicarpa.</title>
        <authorList>
            <person name="Massaro I."/>
            <person name="Sinha N.R."/>
            <person name="Poethig S."/>
            <person name="Leichty A.R."/>
        </authorList>
    </citation>
    <scope>NUCLEOTIDE SEQUENCE</scope>
    <source>
        <strain evidence="10">Acra3RX</strain>
        <tissue evidence="10">Leaf</tissue>
    </source>
</reference>
<dbReference type="GO" id="GO:0000978">
    <property type="term" value="F:RNA polymerase II cis-regulatory region sequence-specific DNA binding"/>
    <property type="evidence" value="ECO:0007669"/>
    <property type="project" value="TreeGrafter"/>
</dbReference>
<feature type="region of interest" description="Disordered" evidence="7">
    <location>
        <begin position="1"/>
        <end position="20"/>
    </location>
</feature>
<dbReference type="AlphaFoldDB" id="A0AAE1MTP8"/>
<comment type="caution">
    <text evidence="10">The sequence shown here is derived from an EMBL/GenBank/DDBJ whole genome shotgun (WGS) entry which is preliminary data.</text>
</comment>
<feature type="domain" description="Myb-like" evidence="8">
    <location>
        <begin position="11"/>
        <end position="62"/>
    </location>
</feature>
<evidence type="ECO:0000256" key="6">
    <source>
        <dbReference type="ARBA" id="ARBA00023242"/>
    </source>
</evidence>
<dbReference type="Proteomes" id="UP001293593">
    <property type="component" value="Unassembled WGS sequence"/>
</dbReference>
<dbReference type="PANTHER" id="PTHR45614:SF82">
    <property type="entry name" value="OS01G0977300 PROTEIN"/>
    <property type="match status" value="1"/>
</dbReference>
<dbReference type="InterPro" id="IPR001005">
    <property type="entry name" value="SANT/Myb"/>
</dbReference>
<dbReference type="SMART" id="SM00717">
    <property type="entry name" value="SANT"/>
    <property type="match status" value="2"/>
</dbReference>
<keyword evidence="4" id="KW-0238">DNA-binding</keyword>
<dbReference type="SUPFAM" id="SSF46689">
    <property type="entry name" value="Homeodomain-like"/>
    <property type="match status" value="1"/>
</dbReference>
<dbReference type="InterPro" id="IPR050560">
    <property type="entry name" value="MYB_TF"/>
</dbReference>
<evidence type="ECO:0000313" key="10">
    <source>
        <dbReference type="EMBL" id="KAK4277809.1"/>
    </source>
</evidence>
<dbReference type="PROSITE" id="PS50090">
    <property type="entry name" value="MYB_LIKE"/>
    <property type="match status" value="2"/>
</dbReference>
<dbReference type="Gene3D" id="1.10.10.60">
    <property type="entry name" value="Homeodomain-like"/>
    <property type="match status" value="2"/>
</dbReference>
<evidence type="ECO:0000256" key="5">
    <source>
        <dbReference type="ARBA" id="ARBA00023163"/>
    </source>
</evidence>
<comment type="subcellular location">
    <subcellularLocation>
        <location evidence="1">Nucleus</location>
    </subcellularLocation>
</comment>
<sequence length="265" mass="29807">MGLTSDNNVASNNRVKGSWSPQEDATLIKLVHQHGPRNWSLISIDIPGRSGKSCRLRWCNQLSPGVQHRPFTPDEDAVIIQAHAIHGNKWATISRLLPGRTDNSIKNHWNSTLRRRRAAQMSSASGSSDSESIMVMKKRLEPCDAPNSSEMRESEQRLKRQCLGRISPGNNSYRDPMVGPVKTSLSLLPPGERMDNNVKEENEELEGEGSENGKRNEEEEPYLMRMMKRVIAEEVRNYIDSLRADNKIVLRTGLGFHMGPSSLPK</sequence>
<dbReference type="PROSITE" id="PS51294">
    <property type="entry name" value="HTH_MYB"/>
    <property type="match status" value="2"/>
</dbReference>
<keyword evidence="3" id="KW-0805">Transcription regulation</keyword>
<evidence type="ECO:0000313" key="11">
    <source>
        <dbReference type="Proteomes" id="UP001293593"/>
    </source>
</evidence>
<gene>
    <name evidence="10" type="ORF">QN277_015747</name>
</gene>
<dbReference type="Pfam" id="PF00249">
    <property type="entry name" value="Myb_DNA-binding"/>
    <property type="match status" value="2"/>
</dbReference>
<keyword evidence="6" id="KW-0539">Nucleus</keyword>
<dbReference type="InterPro" id="IPR009057">
    <property type="entry name" value="Homeodomain-like_sf"/>
</dbReference>
<feature type="domain" description="HTH myb-type" evidence="9">
    <location>
        <begin position="11"/>
        <end position="66"/>
    </location>
</feature>
<accession>A0AAE1MTP8</accession>
<evidence type="ECO:0000256" key="4">
    <source>
        <dbReference type="ARBA" id="ARBA00023125"/>
    </source>
</evidence>
<feature type="region of interest" description="Disordered" evidence="7">
    <location>
        <begin position="200"/>
        <end position="219"/>
    </location>
</feature>
<dbReference type="FunFam" id="1.10.10.60:FF:000344">
    <property type="entry name" value="Transcription factor MYB44"/>
    <property type="match status" value="1"/>
</dbReference>
<name>A0AAE1MTP8_9FABA</name>
<dbReference type="EMBL" id="JAWXYG010000003">
    <property type="protein sequence ID" value="KAK4277809.1"/>
    <property type="molecule type" value="Genomic_DNA"/>
</dbReference>
<feature type="compositionally biased region" description="Low complexity" evidence="7">
    <location>
        <begin position="119"/>
        <end position="132"/>
    </location>
</feature>
<organism evidence="10 11">
    <name type="scientific">Acacia crassicarpa</name>
    <name type="common">northern wattle</name>
    <dbReference type="NCBI Taxonomy" id="499986"/>
    <lineage>
        <taxon>Eukaryota</taxon>
        <taxon>Viridiplantae</taxon>
        <taxon>Streptophyta</taxon>
        <taxon>Embryophyta</taxon>
        <taxon>Tracheophyta</taxon>
        <taxon>Spermatophyta</taxon>
        <taxon>Magnoliopsida</taxon>
        <taxon>eudicotyledons</taxon>
        <taxon>Gunneridae</taxon>
        <taxon>Pentapetalae</taxon>
        <taxon>rosids</taxon>
        <taxon>fabids</taxon>
        <taxon>Fabales</taxon>
        <taxon>Fabaceae</taxon>
        <taxon>Caesalpinioideae</taxon>
        <taxon>mimosoid clade</taxon>
        <taxon>Acacieae</taxon>
        <taxon>Acacia</taxon>
    </lineage>
</organism>
<dbReference type="InterPro" id="IPR017930">
    <property type="entry name" value="Myb_dom"/>
</dbReference>
<keyword evidence="2" id="KW-0677">Repeat</keyword>
<keyword evidence="11" id="KW-1185">Reference proteome</keyword>